<evidence type="ECO:0000259" key="1">
    <source>
        <dbReference type="Pfam" id="PF07589"/>
    </source>
</evidence>
<dbReference type="EMBL" id="PUIB01000019">
    <property type="protein sequence ID" value="PQO31781.1"/>
    <property type="molecule type" value="Genomic_DNA"/>
</dbReference>
<sequence>MRQAPMVWLWMVAAATTFLGINQCEAGFLVSNVYGSNAPEDQYDGAEFLFKVGVNKDGDLETKGVLDITDFTFYLTTDSNDPDGFAYTWKDPNDSNNDFGTRYFKEATSPEDIVGQLVVGFEYHGTALLDTYIVKAGNDYSVWDYQSGFNIAYFAPDENNASTPTPGGYPWDESATALHGKDGAHGISHVDFYGTMAHAPEPGSMVLLGMGALGMGVLARRRSKSNAN</sequence>
<reference evidence="2 3" key="1">
    <citation type="submission" date="2018-02" db="EMBL/GenBank/DDBJ databases">
        <title>Comparative genomes isolates from brazilian mangrove.</title>
        <authorList>
            <person name="Araujo J.E."/>
            <person name="Taketani R.G."/>
            <person name="Silva M.C.P."/>
            <person name="Loureco M.V."/>
            <person name="Andreote F.D."/>
        </authorList>
    </citation>
    <scope>NUCLEOTIDE SEQUENCE [LARGE SCALE GENOMIC DNA]</scope>
    <source>
        <strain evidence="2 3">NAP PRIS-MGV</strain>
    </source>
</reference>
<name>A0A2S8FI11_9BACT</name>
<dbReference type="InterPro" id="IPR013424">
    <property type="entry name" value="Ice-binding_C"/>
</dbReference>
<dbReference type="NCBIfam" id="TIGR02595">
    <property type="entry name" value="PEP_CTERM"/>
    <property type="match status" value="1"/>
</dbReference>
<dbReference type="RefSeq" id="WP_105356991.1">
    <property type="nucleotide sequence ID" value="NZ_PUIB01000019.1"/>
</dbReference>
<organism evidence="2 3">
    <name type="scientific">Blastopirellula marina</name>
    <dbReference type="NCBI Taxonomy" id="124"/>
    <lineage>
        <taxon>Bacteria</taxon>
        <taxon>Pseudomonadati</taxon>
        <taxon>Planctomycetota</taxon>
        <taxon>Planctomycetia</taxon>
        <taxon>Pirellulales</taxon>
        <taxon>Pirellulaceae</taxon>
        <taxon>Blastopirellula</taxon>
    </lineage>
</organism>
<protein>
    <recommendedName>
        <fullName evidence="1">Ice-binding protein C-terminal domain-containing protein</fullName>
    </recommendedName>
</protein>
<accession>A0A2S8FI11</accession>
<evidence type="ECO:0000313" key="3">
    <source>
        <dbReference type="Proteomes" id="UP000239388"/>
    </source>
</evidence>
<evidence type="ECO:0000313" key="2">
    <source>
        <dbReference type="EMBL" id="PQO31781.1"/>
    </source>
</evidence>
<feature type="domain" description="Ice-binding protein C-terminal" evidence="1">
    <location>
        <begin position="199"/>
        <end position="222"/>
    </location>
</feature>
<comment type="caution">
    <text evidence="2">The sequence shown here is derived from an EMBL/GenBank/DDBJ whole genome shotgun (WGS) entry which is preliminary data.</text>
</comment>
<gene>
    <name evidence="2" type="ORF">C5Y98_20450</name>
</gene>
<dbReference type="AlphaFoldDB" id="A0A2S8FI11"/>
<dbReference type="Pfam" id="PF07589">
    <property type="entry name" value="PEP-CTERM"/>
    <property type="match status" value="1"/>
</dbReference>
<proteinExistence type="predicted"/>
<dbReference type="OrthoDB" id="9966877at2"/>
<dbReference type="Proteomes" id="UP000239388">
    <property type="component" value="Unassembled WGS sequence"/>
</dbReference>